<comment type="caution">
    <text evidence="2">The sequence shown here is derived from an EMBL/GenBank/DDBJ whole genome shotgun (WGS) entry which is preliminary data.</text>
</comment>
<name>A0A1Y1YMT1_9PLEO</name>
<dbReference type="GO" id="GO:0016491">
    <property type="term" value="F:oxidoreductase activity"/>
    <property type="evidence" value="ECO:0007669"/>
    <property type="project" value="TreeGrafter"/>
</dbReference>
<dbReference type="Gene3D" id="3.50.50.60">
    <property type="entry name" value="FAD/NAD(P)-binding domain"/>
    <property type="match status" value="1"/>
</dbReference>
<dbReference type="Pfam" id="PF13450">
    <property type="entry name" value="NAD_binding_8"/>
    <property type="match status" value="1"/>
</dbReference>
<dbReference type="InterPro" id="IPR050464">
    <property type="entry name" value="Zeta_carotene_desat/Oxidored"/>
</dbReference>
<feature type="chain" id="PRO_5012530817" evidence="1">
    <location>
        <begin position="21"/>
        <end position="481"/>
    </location>
</feature>
<dbReference type="Proteomes" id="UP000193144">
    <property type="component" value="Unassembled WGS sequence"/>
</dbReference>
<reference evidence="2 3" key="1">
    <citation type="submission" date="2016-07" db="EMBL/GenBank/DDBJ databases">
        <title>Pervasive Adenine N6-methylation of Active Genes in Fungi.</title>
        <authorList>
            <consortium name="DOE Joint Genome Institute"/>
            <person name="Mondo S.J."/>
            <person name="Dannebaum R.O."/>
            <person name="Kuo R.C."/>
            <person name="Labutti K."/>
            <person name="Haridas S."/>
            <person name="Kuo A."/>
            <person name="Salamov A."/>
            <person name="Ahrendt S.R."/>
            <person name="Lipzen A."/>
            <person name="Sullivan W."/>
            <person name="Andreopoulos W.B."/>
            <person name="Clum A."/>
            <person name="Lindquist E."/>
            <person name="Daum C."/>
            <person name="Ramamoorthy G.K."/>
            <person name="Gryganskyi A."/>
            <person name="Culley D."/>
            <person name="Magnuson J.K."/>
            <person name="James T.Y."/>
            <person name="O'Malley M.A."/>
            <person name="Stajich J.E."/>
            <person name="Spatafora J.W."/>
            <person name="Visel A."/>
            <person name="Grigoriev I.V."/>
        </authorList>
    </citation>
    <scope>NUCLEOTIDE SEQUENCE [LARGE SCALE GENOMIC DNA]</scope>
    <source>
        <strain evidence="2 3">CBS 115471</strain>
    </source>
</reference>
<keyword evidence="1" id="KW-0732">Signal</keyword>
<evidence type="ECO:0000256" key="1">
    <source>
        <dbReference type="SAM" id="SignalP"/>
    </source>
</evidence>
<dbReference type="Gene3D" id="3.30.70.1990">
    <property type="match status" value="1"/>
</dbReference>
<accession>A0A1Y1YMT1</accession>
<evidence type="ECO:0000313" key="3">
    <source>
        <dbReference type="Proteomes" id="UP000193144"/>
    </source>
</evidence>
<dbReference type="Gene3D" id="1.10.405.20">
    <property type="match status" value="1"/>
</dbReference>
<dbReference type="AlphaFoldDB" id="A0A1Y1YMT1"/>
<dbReference type="PANTHER" id="PTHR42923">
    <property type="entry name" value="PROTOPORPHYRINOGEN OXIDASE"/>
    <property type="match status" value="1"/>
</dbReference>
<sequence>MYLPHFLLPLLILQAKTACAAIDETHFSSDNIIERDVAILGGGASGTYAAVRLSQDLNTSIIVIEPKDRLGGHVDTYVIPSSNATVEYGVQSYMKYGNAAAFFARLGVDIAAPNRRRLTNVNVDIETGAVLGGYNPPASTASTEAMKRWLTLAEKYESILEPGYWNFPAGNAIPAELLLPFGDFARDNNITDMAPLAMAISNVGIGGLKEVLTIDVMQAFGAPIVREFLAGTMFVPVGSNSLLYQRAHDLLRNDVLLRSRVIQTERDGSGVRLVVKSGDVTNRLIKAKRFLVTAPPSITNLKPLSLDPKEKAVFTTWTPTWSFVGLMTIPCIPENYSVSYIARGSAPADHLALRNYPYTLRFDSTGPLGQGLFRVLFATNYTISNEEAKGTIVENVHKLAAAGTLNATNSCKADFLAFSDHNSVLRRVSVETLREGWIQKLYGLQGHRATWYTGTLFGSDYTSNVWALTDTVLPRILKDLQ</sequence>
<protein>
    <submittedName>
        <fullName evidence="2">Uncharacterized protein</fullName>
    </submittedName>
</protein>
<keyword evidence="3" id="KW-1185">Reference proteome</keyword>
<gene>
    <name evidence="2" type="ORF">BCR34DRAFT_676886</name>
</gene>
<dbReference type="InterPro" id="IPR036188">
    <property type="entry name" value="FAD/NAD-bd_sf"/>
</dbReference>
<dbReference type="SUPFAM" id="SSF51905">
    <property type="entry name" value="FAD/NAD(P)-binding domain"/>
    <property type="match status" value="1"/>
</dbReference>
<evidence type="ECO:0000313" key="2">
    <source>
        <dbReference type="EMBL" id="ORX98874.1"/>
    </source>
</evidence>
<proteinExistence type="predicted"/>
<dbReference type="PANTHER" id="PTHR42923:SF26">
    <property type="entry name" value="FMN REDUCTASE LOT6, PUTATIVE (AFU_ORTHOLOGUE AFUA_7G06600)-RELATED"/>
    <property type="match status" value="1"/>
</dbReference>
<organism evidence="2 3">
    <name type="scientific">Clohesyomyces aquaticus</name>
    <dbReference type="NCBI Taxonomy" id="1231657"/>
    <lineage>
        <taxon>Eukaryota</taxon>
        <taxon>Fungi</taxon>
        <taxon>Dikarya</taxon>
        <taxon>Ascomycota</taxon>
        <taxon>Pezizomycotina</taxon>
        <taxon>Dothideomycetes</taxon>
        <taxon>Pleosporomycetidae</taxon>
        <taxon>Pleosporales</taxon>
        <taxon>Lindgomycetaceae</taxon>
        <taxon>Clohesyomyces</taxon>
    </lineage>
</organism>
<dbReference type="EMBL" id="MCFA01000207">
    <property type="protein sequence ID" value="ORX98874.1"/>
    <property type="molecule type" value="Genomic_DNA"/>
</dbReference>
<dbReference type="OrthoDB" id="68575at2759"/>
<feature type="signal peptide" evidence="1">
    <location>
        <begin position="1"/>
        <end position="20"/>
    </location>
</feature>